<dbReference type="PROSITE" id="PS00211">
    <property type="entry name" value="ABC_TRANSPORTER_1"/>
    <property type="match status" value="1"/>
</dbReference>
<evidence type="ECO:0000256" key="3">
    <source>
        <dbReference type="ARBA" id="ARBA00022741"/>
    </source>
</evidence>
<dbReference type="Proteomes" id="UP000530654">
    <property type="component" value="Unassembled WGS sequence"/>
</dbReference>
<comment type="caution">
    <text evidence="6">The sequence shown here is derived from an EMBL/GenBank/DDBJ whole genome shotgun (WGS) entry which is preliminary data.</text>
</comment>
<sequence>MAHLSIEGVSKLFGTTFAVRDFSLEVSDGELVCLLGPSGSGKSTLLRMIGGFERPSGGTIRIDAKDVTALPPERRPTGMVFQSHALWTHMDVFNNIAFGLKLRRLPKAEIRQRVEDALALVGLADYGRRMTTQLSGGQQQRVALARSLVLEPKILLLDEPFASLDQHLRERLREEVRDIQQRLGITTLFVTHGQDEALALADRIVVMRDGRTEQIAPPSTIYRQPQTAFVAGFIGSMNFVQSRVRNGVCEHPLFPLAVPVEDGPVTLAARPEALTIRSSDRVDAATVHRIIDFGTHKMVDVDLADGTRLKAMMAPDDRIRAGMRVEPCFSRFFIFRHNELVHSELQILPQYPGERIKSNTCL</sequence>
<dbReference type="GO" id="GO:0022857">
    <property type="term" value="F:transmembrane transporter activity"/>
    <property type="evidence" value="ECO:0007669"/>
    <property type="project" value="InterPro"/>
</dbReference>
<keyword evidence="4 6" id="KW-0067">ATP-binding</keyword>
<dbReference type="Pfam" id="PF00005">
    <property type="entry name" value="ABC_tran"/>
    <property type="match status" value="1"/>
</dbReference>
<dbReference type="InterPro" id="IPR027417">
    <property type="entry name" value="P-loop_NTPase"/>
</dbReference>
<evidence type="ECO:0000259" key="5">
    <source>
        <dbReference type="PROSITE" id="PS50893"/>
    </source>
</evidence>
<organism evidence="6 7">
    <name type="scientific">Rhizobium laguerreae</name>
    <dbReference type="NCBI Taxonomy" id="1076926"/>
    <lineage>
        <taxon>Bacteria</taxon>
        <taxon>Pseudomonadati</taxon>
        <taxon>Pseudomonadota</taxon>
        <taxon>Alphaproteobacteria</taxon>
        <taxon>Hyphomicrobiales</taxon>
        <taxon>Rhizobiaceae</taxon>
        <taxon>Rhizobium/Agrobacterium group</taxon>
        <taxon>Rhizobium</taxon>
    </lineage>
</organism>
<dbReference type="RefSeq" id="WP_170280694.1">
    <property type="nucleotide sequence ID" value="NZ_JABEQY010000009.1"/>
</dbReference>
<dbReference type="GO" id="GO:0016887">
    <property type="term" value="F:ATP hydrolysis activity"/>
    <property type="evidence" value="ECO:0007669"/>
    <property type="project" value="InterPro"/>
</dbReference>
<keyword evidence="3" id="KW-0547">Nucleotide-binding</keyword>
<dbReference type="SUPFAM" id="SSF52540">
    <property type="entry name" value="P-loop containing nucleoside triphosphate hydrolases"/>
    <property type="match status" value="1"/>
</dbReference>
<dbReference type="SMART" id="SM00382">
    <property type="entry name" value="AAA"/>
    <property type="match status" value="1"/>
</dbReference>
<comment type="similarity">
    <text evidence="1">Belongs to the ABC transporter superfamily.</text>
</comment>
<protein>
    <submittedName>
        <fullName evidence="6">ABC transporter ATP-binding protein</fullName>
    </submittedName>
</protein>
<dbReference type="Gene3D" id="2.40.50.100">
    <property type="match status" value="1"/>
</dbReference>
<dbReference type="Gene3D" id="3.40.50.300">
    <property type="entry name" value="P-loop containing nucleotide triphosphate hydrolases"/>
    <property type="match status" value="1"/>
</dbReference>
<accession>A0A7Y2R474</accession>
<dbReference type="FunFam" id="3.40.50.300:FF:000425">
    <property type="entry name" value="Probable ABC transporter, ATP-binding subunit"/>
    <property type="match status" value="1"/>
</dbReference>
<dbReference type="InterPro" id="IPR050093">
    <property type="entry name" value="ABC_SmlMolc_Importer"/>
</dbReference>
<evidence type="ECO:0000256" key="1">
    <source>
        <dbReference type="ARBA" id="ARBA00005417"/>
    </source>
</evidence>
<dbReference type="GO" id="GO:0015697">
    <property type="term" value="P:quaternary ammonium group transport"/>
    <property type="evidence" value="ECO:0007669"/>
    <property type="project" value="UniProtKB-ARBA"/>
</dbReference>
<dbReference type="Pfam" id="PF08402">
    <property type="entry name" value="TOBE_2"/>
    <property type="match status" value="1"/>
</dbReference>
<reference evidence="6 7" key="1">
    <citation type="submission" date="2020-04" db="EMBL/GenBank/DDBJ databases">
        <title>Rhizobium bacterial biofertilizers improve the content of phenolic compounds of Lactuca sativa L. under non-saline and saline-stress conditions.</title>
        <authorList>
            <person name="Ayuso-Calles M."/>
            <person name="Garcia-Estevez I."/>
            <person name="Jimenez-Gomez A."/>
            <person name="Flores-Felix J.D."/>
            <person name="Escribano-Bailon M."/>
            <person name="Rivas R."/>
        </authorList>
    </citation>
    <scope>NUCLEOTIDE SEQUENCE [LARGE SCALE GENOMIC DNA]</scope>
    <source>
        <strain evidence="6 7">GPTR02</strain>
    </source>
</reference>
<feature type="domain" description="ABC transporter" evidence="5">
    <location>
        <begin position="4"/>
        <end position="234"/>
    </location>
</feature>
<dbReference type="InterPro" id="IPR013611">
    <property type="entry name" value="Transp-assoc_OB_typ2"/>
</dbReference>
<dbReference type="InterPro" id="IPR003593">
    <property type="entry name" value="AAA+_ATPase"/>
</dbReference>
<dbReference type="EMBL" id="JABEQY010000009">
    <property type="protein sequence ID" value="NNH64049.1"/>
    <property type="molecule type" value="Genomic_DNA"/>
</dbReference>
<dbReference type="PANTHER" id="PTHR42781">
    <property type="entry name" value="SPERMIDINE/PUTRESCINE IMPORT ATP-BINDING PROTEIN POTA"/>
    <property type="match status" value="1"/>
</dbReference>
<proteinExistence type="inferred from homology"/>
<name>A0A7Y2R474_9HYPH</name>
<evidence type="ECO:0000256" key="4">
    <source>
        <dbReference type="ARBA" id="ARBA00022840"/>
    </source>
</evidence>
<evidence type="ECO:0000256" key="2">
    <source>
        <dbReference type="ARBA" id="ARBA00022448"/>
    </source>
</evidence>
<evidence type="ECO:0000313" key="7">
    <source>
        <dbReference type="Proteomes" id="UP000530654"/>
    </source>
</evidence>
<dbReference type="InterPro" id="IPR008995">
    <property type="entry name" value="Mo/tungstate-bd_C_term_dom"/>
</dbReference>
<evidence type="ECO:0000313" key="6">
    <source>
        <dbReference type="EMBL" id="NNH64049.1"/>
    </source>
</evidence>
<dbReference type="InterPro" id="IPR017871">
    <property type="entry name" value="ABC_transporter-like_CS"/>
</dbReference>
<dbReference type="GO" id="GO:0005524">
    <property type="term" value="F:ATP binding"/>
    <property type="evidence" value="ECO:0007669"/>
    <property type="project" value="UniProtKB-KW"/>
</dbReference>
<dbReference type="PANTHER" id="PTHR42781:SF4">
    <property type="entry name" value="SPERMIDINE_PUTRESCINE IMPORT ATP-BINDING PROTEIN POTA"/>
    <property type="match status" value="1"/>
</dbReference>
<gene>
    <name evidence="6" type="ORF">HLI17_12215</name>
</gene>
<dbReference type="SUPFAM" id="SSF50331">
    <property type="entry name" value="MOP-like"/>
    <property type="match status" value="1"/>
</dbReference>
<dbReference type="AlphaFoldDB" id="A0A7Y2R474"/>
<dbReference type="PROSITE" id="PS50893">
    <property type="entry name" value="ABC_TRANSPORTER_2"/>
    <property type="match status" value="1"/>
</dbReference>
<dbReference type="GO" id="GO:0043190">
    <property type="term" value="C:ATP-binding cassette (ABC) transporter complex"/>
    <property type="evidence" value="ECO:0007669"/>
    <property type="project" value="InterPro"/>
</dbReference>
<dbReference type="InterPro" id="IPR003439">
    <property type="entry name" value="ABC_transporter-like_ATP-bd"/>
</dbReference>
<keyword evidence="2" id="KW-0813">Transport</keyword>